<dbReference type="InterPro" id="IPR050712">
    <property type="entry name" value="NAD(P)H-dep_reductase"/>
</dbReference>
<evidence type="ECO:0000313" key="3">
    <source>
        <dbReference type="EMBL" id="SFE85006.1"/>
    </source>
</evidence>
<evidence type="ECO:0000259" key="1">
    <source>
        <dbReference type="Pfam" id="PF03358"/>
    </source>
</evidence>
<feature type="domain" description="NADPH-dependent FMN reductase-like" evidence="1">
    <location>
        <begin position="6"/>
        <end position="148"/>
    </location>
</feature>
<reference evidence="2" key="2">
    <citation type="submission" date="2016-10" db="EMBL/GenBank/DDBJ databases">
        <authorList>
            <person name="de Groot N.N."/>
        </authorList>
    </citation>
    <scope>NUCLEOTIDE SEQUENCE [LARGE SCALE GENOMIC DNA]</scope>
    <source>
        <strain evidence="2">ATCC 20501</strain>
    </source>
</reference>
<dbReference type="GO" id="GO:0010181">
    <property type="term" value="F:FMN binding"/>
    <property type="evidence" value="ECO:0007669"/>
    <property type="project" value="TreeGrafter"/>
</dbReference>
<evidence type="ECO:0000313" key="4">
    <source>
        <dbReference type="Proteomes" id="UP000199690"/>
    </source>
</evidence>
<dbReference type="EMBL" id="FNVB01000004">
    <property type="protein sequence ID" value="SEG62204.1"/>
    <property type="molecule type" value="Genomic_DNA"/>
</dbReference>
<dbReference type="Proteomes" id="UP000199690">
    <property type="component" value="Unassembled WGS sequence"/>
</dbReference>
<accession>A0A1I2DWQ9</accession>
<protein>
    <submittedName>
        <fullName evidence="2">NAD(P)H-dependent FMN reductase</fullName>
    </submittedName>
</protein>
<dbReference type="Gene3D" id="3.40.50.360">
    <property type="match status" value="1"/>
</dbReference>
<dbReference type="GO" id="GO:0016491">
    <property type="term" value="F:oxidoreductase activity"/>
    <property type="evidence" value="ECO:0007669"/>
    <property type="project" value="InterPro"/>
</dbReference>
<dbReference type="InterPro" id="IPR029039">
    <property type="entry name" value="Flavoprotein-like_sf"/>
</dbReference>
<dbReference type="Proteomes" id="UP000236729">
    <property type="component" value="Unassembled WGS sequence"/>
</dbReference>
<sequence length="193" mass="21196">MTARLRVALIVGSTRAGRFGPVVADWFARRAGHRRDLVLDRIDLATAGLPDQLADFDEPAPGSVRELGQRLACADAFVVVTPEYNRSFPAAVKNAIDWFDQEWAAKPVSVVTYCRDAGGGQAAEQLRQVFGELNAVVIRRNVTIPKVWQRFAADGGWPRRDPELDESAGAALDQLTWWAGALRTARTKNALVL</sequence>
<dbReference type="PANTHER" id="PTHR30543:SF21">
    <property type="entry name" value="NAD(P)H-DEPENDENT FMN REDUCTASE LOT6"/>
    <property type="match status" value="1"/>
</dbReference>
<dbReference type="SMR" id="A0A1H6BNE9"/>
<proteinExistence type="predicted"/>
<dbReference type="PANTHER" id="PTHR30543">
    <property type="entry name" value="CHROMATE REDUCTASE"/>
    <property type="match status" value="1"/>
</dbReference>
<dbReference type="AlphaFoldDB" id="A0A1H6BNE9"/>
<gene>
    <name evidence="2" type="ORF">SAMN02982929_02727</name>
    <name evidence="3" type="ORF">SAMN05216506_11538</name>
</gene>
<organism evidence="2 5">
    <name type="scientific">Saccharopolyspora kobensis</name>
    <dbReference type="NCBI Taxonomy" id="146035"/>
    <lineage>
        <taxon>Bacteria</taxon>
        <taxon>Bacillati</taxon>
        <taxon>Actinomycetota</taxon>
        <taxon>Actinomycetes</taxon>
        <taxon>Pseudonocardiales</taxon>
        <taxon>Pseudonocardiaceae</taxon>
        <taxon>Saccharopolyspora</taxon>
    </lineage>
</organism>
<dbReference type="SUPFAM" id="SSF52218">
    <property type="entry name" value="Flavoproteins"/>
    <property type="match status" value="1"/>
</dbReference>
<dbReference type="RefSeq" id="WP_093357490.1">
    <property type="nucleotide sequence ID" value="NZ_FNVB01000004.1"/>
</dbReference>
<dbReference type="Pfam" id="PF03358">
    <property type="entry name" value="FMN_red"/>
    <property type="match status" value="1"/>
</dbReference>
<keyword evidence="4" id="KW-1185">Reference proteome</keyword>
<evidence type="ECO:0000313" key="2">
    <source>
        <dbReference type="EMBL" id="SEG62204.1"/>
    </source>
</evidence>
<dbReference type="InterPro" id="IPR005025">
    <property type="entry name" value="FMN_Rdtase-like_dom"/>
</dbReference>
<dbReference type="EMBL" id="FOME01000015">
    <property type="protein sequence ID" value="SFE85006.1"/>
    <property type="molecule type" value="Genomic_DNA"/>
</dbReference>
<dbReference type="GO" id="GO:0005829">
    <property type="term" value="C:cytosol"/>
    <property type="evidence" value="ECO:0007669"/>
    <property type="project" value="TreeGrafter"/>
</dbReference>
<accession>A0A1H6BNE9</accession>
<reference evidence="4 5" key="1">
    <citation type="submission" date="2016-10" db="EMBL/GenBank/DDBJ databases">
        <authorList>
            <person name="Varghese N."/>
            <person name="Submissions S."/>
        </authorList>
    </citation>
    <scope>NUCLEOTIDE SEQUENCE [LARGE SCALE GENOMIC DNA]</scope>
    <source>
        <strain evidence="5">ATCC 20501</strain>
        <strain evidence="3 4">CGMCC 4.3529</strain>
    </source>
</reference>
<evidence type="ECO:0000313" key="5">
    <source>
        <dbReference type="Proteomes" id="UP000236729"/>
    </source>
</evidence>
<name>A0A1H6BNE9_9PSEU</name>